<accession>A0A495P1M0</accession>
<comment type="caution">
    <text evidence="2">The sequence shown here is derived from an EMBL/GenBank/DDBJ whole genome shotgun (WGS) entry which is preliminary data.</text>
</comment>
<protein>
    <submittedName>
        <fullName evidence="2">AIPR protein</fullName>
    </submittedName>
</protein>
<dbReference type="Pfam" id="PF10592">
    <property type="entry name" value="AIPR"/>
    <property type="match status" value="1"/>
</dbReference>
<dbReference type="InterPro" id="IPR018891">
    <property type="entry name" value="AIPR_C"/>
</dbReference>
<evidence type="ECO:0000313" key="3">
    <source>
        <dbReference type="Proteomes" id="UP000276282"/>
    </source>
</evidence>
<proteinExistence type="predicted"/>
<evidence type="ECO:0000259" key="1">
    <source>
        <dbReference type="Pfam" id="PF10592"/>
    </source>
</evidence>
<dbReference type="OrthoDB" id="9806213at2"/>
<feature type="domain" description="Abortive phage infection protein C-terminal" evidence="1">
    <location>
        <begin position="245"/>
        <end position="377"/>
    </location>
</feature>
<dbReference type="Proteomes" id="UP000276282">
    <property type="component" value="Unassembled WGS sequence"/>
</dbReference>
<gene>
    <name evidence="2" type="ORF">BC962_3226</name>
</gene>
<dbReference type="AlphaFoldDB" id="A0A495P1M0"/>
<evidence type="ECO:0000313" key="2">
    <source>
        <dbReference type="EMBL" id="RKS42559.1"/>
    </source>
</evidence>
<name>A0A495P1M0_9FLAO</name>
<dbReference type="EMBL" id="RBLG01000008">
    <property type="protein sequence ID" value="RKS42559.1"/>
    <property type="molecule type" value="Genomic_DNA"/>
</dbReference>
<reference evidence="2 3" key="1">
    <citation type="submission" date="2018-10" db="EMBL/GenBank/DDBJ databases">
        <title>Genomic Encyclopedia of Archaeal and Bacterial Type Strains, Phase II (KMG-II): from individual species to whole genera.</title>
        <authorList>
            <person name="Goeker M."/>
        </authorList>
    </citation>
    <scope>NUCLEOTIDE SEQUENCE [LARGE SCALE GENOMIC DNA]</scope>
    <source>
        <strain evidence="2 3">DSM 19839</strain>
    </source>
</reference>
<dbReference type="RefSeq" id="WP_121347020.1">
    <property type="nucleotide sequence ID" value="NZ_RBLG01000008.1"/>
</dbReference>
<organism evidence="2 3">
    <name type="scientific">Gillisia mitskevichiae</name>
    <dbReference type="NCBI Taxonomy" id="270921"/>
    <lineage>
        <taxon>Bacteria</taxon>
        <taxon>Pseudomonadati</taxon>
        <taxon>Bacteroidota</taxon>
        <taxon>Flavobacteriia</taxon>
        <taxon>Flavobacteriales</taxon>
        <taxon>Flavobacteriaceae</taxon>
        <taxon>Gillisia</taxon>
    </lineage>
</organism>
<sequence>MSIIQLKRIERILEKQVVEHIDPEEIRSEKKNIQEEELQNIILSRSYLLYALKNLTGEPYSNLKKSITDGFQDNGLDAVYYSHSKNQLFICQSKWIKNGNGGVDKGEILKFVNGITDLLHLNYADFNDKLKQHSELIEEAIYGPNIKIRIILAYSGNKISDENKSLITDKVDEFNDTDEDIFFEEYNLKNAYSDLKDAVDGEPINAELDLLHWGYSSEPFKAYYGTVNCGHIAELLDSASSRIYSKNIRSFVGLSTINNEIINTLVKNPENFFYLNNGIVLLCKEIKKSKYNSGKRESGKFHLTDLTVVNGAQTVGAINYAFNKQPEKVNLAQVFIKIISLEDTPEHFDKQITIASNTQNKIEKRDFVSLDKQQKRLIHDFYLNGLKYHTKRDDKELIKNDENFYFEEATISLACFQDDIDFSTYAKREIGKL</sequence>
<keyword evidence="3" id="KW-1185">Reference proteome</keyword>